<evidence type="ECO:0000313" key="2">
    <source>
        <dbReference type="EMBL" id="BAG77361.1"/>
    </source>
</evidence>
<evidence type="ECO:0008006" key="4">
    <source>
        <dbReference type="Google" id="ProtNLM"/>
    </source>
</evidence>
<keyword evidence="1" id="KW-1133">Transmembrane helix</keyword>
<protein>
    <recommendedName>
        <fullName evidence="4">DUF1640 domain-containing protein</fullName>
    </recommendedName>
</protein>
<dbReference type="EMBL" id="AP009240">
    <property type="protein sequence ID" value="BAG77361.1"/>
    <property type="molecule type" value="Genomic_DNA"/>
</dbReference>
<keyword evidence="1" id="KW-0472">Membrane</keyword>
<sequence>MMAENVAHISRFRKKKENAYNVSNNQVTGSGNDGGDGMNDDLERRVSCLESDVTEIKNNLITLTTRSESFATKSDVLEIREGLRLEMAESRQSLKSEMADLRQSLKVEMAEHRTELQKSFANQTWLLTGIVLSAMAVLVAVVTVIK</sequence>
<accession>A0A979GFZ2</accession>
<organism evidence="2 3">
    <name type="scientific">Escherichia coli (strain SE11)</name>
    <dbReference type="NCBI Taxonomy" id="409438"/>
    <lineage>
        <taxon>Bacteria</taxon>
        <taxon>Pseudomonadati</taxon>
        <taxon>Pseudomonadota</taxon>
        <taxon>Gammaproteobacteria</taxon>
        <taxon>Enterobacterales</taxon>
        <taxon>Enterobacteriaceae</taxon>
        <taxon>Escherichia</taxon>
    </lineage>
</organism>
<gene>
    <name evidence="2" type="ordered locus">ECSE_1837</name>
</gene>
<dbReference type="Proteomes" id="UP000008199">
    <property type="component" value="Chromosome"/>
</dbReference>
<reference evidence="2 3" key="1">
    <citation type="journal article" date="2008" name="DNA Res.">
        <title>Complete genome sequence and comparative analysis of the wild-type commensal Escherichia coli strain SE11 isolated from a healthy adult.</title>
        <authorList>
            <person name="Oshima K."/>
            <person name="Toh H."/>
            <person name="Ogura Y."/>
            <person name="Sasamoto H."/>
            <person name="Morita H."/>
            <person name="Park S.-H."/>
            <person name="Ooka T."/>
            <person name="Iyoda S."/>
            <person name="Taylor T.D."/>
            <person name="Hayashi T."/>
            <person name="Itoh K."/>
            <person name="Hattori M."/>
        </authorList>
    </citation>
    <scope>NUCLEOTIDE SEQUENCE [LARGE SCALE GENOMIC DNA]</scope>
    <source>
        <strain evidence="2 3">SE11</strain>
    </source>
</reference>
<name>A0A979GFZ2_ECOSE</name>
<keyword evidence="1" id="KW-0812">Transmembrane</keyword>
<evidence type="ECO:0000313" key="3">
    <source>
        <dbReference type="Proteomes" id="UP000008199"/>
    </source>
</evidence>
<dbReference type="AlphaFoldDB" id="A0A979GFZ2"/>
<dbReference type="KEGG" id="ecy:ECSE_1837"/>
<proteinExistence type="predicted"/>
<evidence type="ECO:0000256" key="1">
    <source>
        <dbReference type="SAM" id="Phobius"/>
    </source>
</evidence>
<feature type="transmembrane region" description="Helical" evidence="1">
    <location>
        <begin position="125"/>
        <end position="145"/>
    </location>
</feature>